<reference evidence="2" key="2">
    <citation type="submission" date="2019-07" db="EMBL/GenBank/DDBJ databases">
        <authorList>
            <person name="Seetharam A."/>
            <person name="Woodhouse M."/>
            <person name="Cannon E."/>
        </authorList>
    </citation>
    <scope>NUCLEOTIDE SEQUENCE [LARGE SCALE GENOMIC DNA]</scope>
    <source>
        <strain evidence="2">cv. B73</strain>
    </source>
</reference>
<evidence type="ECO:0000313" key="2">
    <source>
        <dbReference type="EnsemblPlants" id="Zm00001eb340040_P001"/>
    </source>
</evidence>
<dbReference type="KEGG" id="zma:103635067"/>
<dbReference type="Proteomes" id="UP000007305">
    <property type="component" value="Chromosome 8"/>
</dbReference>
<dbReference type="AlphaFoldDB" id="A0A804QNU9"/>
<feature type="signal peptide" evidence="1">
    <location>
        <begin position="1"/>
        <end position="29"/>
    </location>
</feature>
<keyword evidence="1" id="KW-0732">Signal</keyword>
<reference evidence="3" key="1">
    <citation type="journal article" date="2009" name="Science">
        <title>The B73 maize genome: complexity, diversity, and dynamics.</title>
        <authorList>
            <person name="Schnable P.S."/>
            <person name="Ware D."/>
            <person name="Fulton R.S."/>
            <person name="Stein J.C."/>
            <person name="Wei F."/>
            <person name="Pasternak S."/>
            <person name="Liang C."/>
            <person name="Zhang J."/>
            <person name="Fulton L."/>
            <person name="Graves T.A."/>
            <person name="Minx P."/>
            <person name="Reily A.D."/>
            <person name="Courtney L."/>
            <person name="Kruchowski S.S."/>
            <person name="Tomlinson C."/>
            <person name="Strong C."/>
            <person name="Delehaunty K."/>
            <person name="Fronick C."/>
            <person name="Courtney B."/>
            <person name="Rock S.M."/>
            <person name="Belter E."/>
            <person name="Du F."/>
            <person name="Kim K."/>
            <person name="Abbott R.M."/>
            <person name="Cotton M."/>
            <person name="Levy A."/>
            <person name="Marchetto P."/>
            <person name="Ochoa K."/>
            <person name="Jackson S.M."/>
            <person name="Gillam B."/>
            <person name="Chen W."/>
            <person name="Yan L."/>
            <person name="Higginbotham J."/>
            <person name="Cardenas M."/>
            <person name="Waligorski J."/>
            <person name="Applebaum E."/>
            <person name="Phelps L."/>
            <person name="Falcone J."/>
            <person name="Kanchi K."/>
            <person name="Thane T."/>
            <person name="Scimone A."/>
            <person name="Thane N."/>
            <person name="Henke J."/>
            <person name="Wang T."/>
            <person name="Ruppert J."/>
            <person name="Shah N."/>
            <person name="Rotter K."/>
            <person name="Hodges J."/>
            <person name="Ingenthron E."/>
            <person name="Cordes M."/>
            <person name="Kohlberg S."/>
            <person name="Sgro J."/>
            <person name="Delgado B."/>
            <person name="Mead K."/>
            <person name="Chinwalla A."/>
            <person name="Leonard S."/>
            <person name="Crouse K."/>
            <person name="Collura K."/>
            <person name="Kudrna D."/>
            <person name="Currie J."/>
            <person name="He R."/>
            <person name="Angelova A."/>
            <person name="Rajasekar S."/>
            <person name="Mueller T."/>
            <person name="Lomeli R."/>
            <person name="Scara G."/>
            <person name="Ko A."/>
            <person name="Delaney K."/>
            <person name="Wissotski M."/>
            <person name="Lopez G."/>
            <person name="Campos D."/>
            <person name="Braidotti M."/>
            <person name="Ashley E."/>
            <person name="Golser W."/>
            <person name="Kim H."/>
            <person name="Lee S."/>
            <person name="Lin J."/>
            <person name="Dujmic Z."/>
            <person name="Kim W."/>
            <person name="Talag J."/>
            <person name="Zuccolo A."/>
            <person name="Fan C."/>
            <person name="Sebastian A."/>
            <person name="Kramer M."/>
            <person name="Spiegel L."/>
            <person name="Nascimento L."/>
            <person name="Zutavern T."/>
            <person name="Miller B."/>
            <person name="Ambroise C."/>
            <person name="Muller S."/>
            <person name="Spooner W."/>
            <person name="Narechania A."/>
            <person name="Ren L."/>
            <person name="Wei S."/>
            <person name="Kumari S."/>
            <person name="Faga B."/>
            <person name="Levy M.J."/>
            <person name="McMahan L."/>
            <person name="Van Buren P."/>
            <person name="Vaughn M.W."/>
            <person name="Ying K."/>
            <person name="Yeh C.-T."/>
            <person name="Emrich S.J."/>
            <person name="Jia Y."/>
            <person name="Kalyanaraman A."/>
            <person name="Hsia A.-P."/>
            <person name="Barbazuk W.B."/>
            <person name="Baucom R.S."/>
            <person name="Brutnell T.P."/>
            <person name="Carpita N.C."/>
            <person name="Chaparro C."/>
            <person name="Chia J.-M."/>
            <person name="Deragon J.-M."/>
            <person name="Estill J.C."/>
            <person name="Fu Y."/>
            <person name="Jeddeloh J.A."/>
            <person name="Han Y."/>
            <person name="Lee H."/>
            <person name="Li P."/>
            <person name="Lisch D.R."/>
            <person name="Liu S."/>
            <person name="Liu Z."/>
            <person name="Nagel D.H."/>
            <person name="McCann M.C."/>
            <person name="SanMiguel P."/>
            <person name="Myers A.M."/>
            <person name="Nettleton D."/>
            <person name="Nguyen J."/>
            <person name="Penning B.W."/>
            <person name="Ponnala L."/>
            <person name="Schneider K.L."/>
            <person name="Schwartz D.C."/>
            <person name="Sharma A."/>
            <person name="Soderlund C."/>
            <person name="Springer N.M."/>
            <person name="Sun Q."/>
            <person name="Wang H."/>
            <person name="Waterman M."/>
            <person name="Westerman R."/>
            <person name="Wolfgruber T.K."/>
            <person name="Yang L."/>
            <person name="Yu Y."/>
            <person name="Zhang L."/>
            <person name="Zhou S."/>
            <person name="Zhu Q."/>
            <person name="Bennetzen J.L."/>
            <person name="Dawe R.K."/>
            <person name="Jiang J."/>
            <person name="Jiang N."/>
            <person name="Presting G.G."/>
            <person name="Wessler S.R."/>
            <person name="Aluru S."/>
            <person name="Martienssen R.A."/>
            <person name="Clifton S.W."/>
            <person name="McCombie W.R."/>
            <person name="Wing R.A."/>
            <person name="Wilson R.K."/>
        </authorList>
    </citation>
    <scope>NUCLEOTIDE SEQUENCE [LARGE SCALE GENOMIC DNA]</scope>
    <source>
        <strain evidence="3">cv. B73</strain>
    </source>
</reference>
<dbReference type="GeneID" id="103635067"/>
<feature type="chain" id="PRO_5032827573" evidence="1">
    <location>
        <begin position="30"/>
        <end position="285"/>
    </location>
</feature>
<evidence type="ECO:0000256" key="1">
    <source>
        <dbReference type="SAM" id="SignalP"/>
    </source>
</evidence>
<dbReference type="RefSeq" id="XP_008655846.1">
    <property type="nucleotide sequence ID" value="XM_008657624.3"/>
</dbReference>
<keyword evidence="3" id="KW-1185">Reference proteome</keyword>
<dbReference type="Gramene" id="Zm00001eb340040_T001">
    <property type="protein sequence ID" value="Zm00001eb340040_P001"/>
    <property type="gene ID" value="Zm00001eb340040"/>
</dbReference>
<name>A0A804QNU9_MAIZE</name>
<organism evidence="2 3">
    <name type="scientific">Zea mays</name>
    <name type="common">Maize</name>
    <dbReference type="NCBI Taxonomy" id="4577"/>
    <lineage>
        <taxon>Eukaryota</taxon>
        <taxon>Viridiplantae</taxon>
        <taxon>Streptophyta</taxon>
        <taxon>Embryophyta</taxon>
        <taxon>Tracheophyta</taxon>
        <taxon>Spermatophyta</taxon>
        <taxon>Magnoliopsida</taxon>
        <taxon>Liliopsida</taxon>
        <taxon>Poales</taxon>
        <taxon>Poaceae</taxon>
        <taxon>PACMAD clade</taxon>
        <taxon>Panicoideae</taxon>
        <taxon>Andropogonodae</taxon>
        <taxon>Andropogoneae</taxon>
        <taxon>Tripsacinae</taxon>
        <taxon>Zea</taxon>
    </lineage>
</organism>
<accession>A0A804QNU9</accession>
<proteinExistence type="predicted"/>
<evidence type="ECO:0000313" key="3">
    <source>
        <dbReference type="Proteomes" id="UP000007305"/>
    </source>
</evidence>
<reference evidence="2" key="3">
    <citation type="submission" date="2021-05" db="UniProtKB">
        <authorList>
            <consortium name="EnsemblPlants"/>
        </authorList>
    </citation>
    <scope>IDENTIFICATION</scope>
    <source>
        <strain evidence="2">cv. B73</strain>
    </source>
</reference>
<dbReference type="KEGG" id="zma:109941565"/>
<sequence length="285" mass="29960">MPPFAGRVYSGVVVLAASLVFSSGPPALSLPSARAQLAPDPPSHDARFPVPRVPSLHCFLCSIFKHAALQIACCSSSPAMAAPGSPAFRPRLPPPTPVGQEPSCPLASLPPFPSSALSLSKPFYGARGFLLLHPQLACELLPPPCIHGSRRPSPWLALRPAAAPGSESLSWPSSLLHLCPLPALQLLHPWPCLLLVGARRGRRRLVAQPSCSSLLSCPWLLLHSLRAPARCPDGRLSFRVTPSSSSVSARCPASRSTARPDGIECLVIAGLVSPTIVALLFPATP</sequence>
<dbReference type="InParanoid" id="A0A804QNU9"/>
<gene>
    <name evidence="2" type="primary">LOC103635067</name>
</gene>
<protein>
    <submittedName>
        <fullName evidence="2">Uncharacterized protein</fullName>
    </submittedName>
</protein>
<dbReference type="EnsemblPlants" id="Zm00001eb340040_T001">
    <property type="protein sequence ID" value="Zm00001eb340040_P001"/>
    <property type="gene ID" value="Zm00001eb340040"/>
</dbReference>